<keyword evidence="12" id="KW-1185">Reference proteome</keyword>
<evidence type="ECO:0000313" key="12">
    <source>
        <dbReference type="Proteomes" id="UP000694568"/>
    </source>
</evidence>
<dbReference type="GeneTree" id="ENSGT01130000278379"/>
<dbReference type="InterPro" id="IPR003599">
    <property type="entry name" value="Ig_sub"/>
</dbReference>
<dbReference type="AlphaFoldDB" id="A0A8D0DFR6"/>
<reference evidence="11" key="2">
    <citation type="submission" date="2025-09" db="UniProtKB">
        <authorList>
            <consortium name="Ensembl"/>
        </authorList>
    </citation>
    <scope>IDENTIFICATION</scope>
</reference>
<dbReference type="InterPro" id="IPR013106">
    <property type="entry name" value="Ig_V-set"/>
</dbReference>
<dbReference type="Pfam" id="PF07686">
    <property type="entry name" value="V-set"/>
    <property type="match status" value="1"/>
</dbReference>
<dbReference type="InterPro" id="IPR007110">
    <property type="entry name" value="Ig-like_dom"/>
</dbReference>
<evidence type="ECO:0000259" key="10">
    <source>
        <dbReference type="PROSITE" id="PS50835"/>
    </source>
</evidence>
<keyword evidence="5 8" id="KW-0472">Membrane</keyword>
<dbReference type="InterPro" id="IPR052051">
    <property type="entry name" value="TCR_complex_component"/>
</dbReference>
<feature type="chain" id="PRO_5034660254" description="Ig-like domain-containing protein" evidence="9">
    <location>
        <begin position="16"/>
        <end position="237"/>
    </location>
</feature>
<evidence type="ECO:0000256" key="5">
    <source>
        <dbReference type="ARBA" id="ARBA00023136"/>
    </source>
</evidence>
<keyword evidence="3 9" id="KW-0732">Signal</keyword>
<keyword evidence="8" id="KW-0812">Transmembrane</keyword>
<evidence type="ECO:0000256" key="1">
    <source>
        <dbReference type="ARBA" id="ARBA00004236"/>
    </source>
</evidence>
<evidence type="ECO:0000256" key="9">
    <source>
        <dbReference type="SAM" id="SignalP"/>
    </source>
</evidence>
<feature type="transmembrane region" description="Helical" evidence="8">
    <location>
        <begin position="170"/>
        <end position="190"/>
    </location>
</feature>
<dbReference type="SMART" id="SM00409">
    <property type="entry name" value="IG"/>
    <property type="match status" value="1"/>
</dbReference>
<dbReference type="Gene3D" id="2.60.40.10">
    <property type="entry name" value="Immunoglobulins"/>
    <property type="match status" value="1"/>
</dbReference>
<dbReference type="PANTHER" id="PTHR19433">
    <property type="entry name" value="T-CELL RECEPTOR ALPHA CHAIN V REGION-RELATED"/>
    <property type="match status" value="1"/>
</dbReference>
<dbReference type="PANTHER" id="PTHR19433:SF111">
    <property type="entry name" value="T CELL RECEPTOR ALPHA VARIABLE 4"/>
    <property type="match status" value="1"/>
</dbReference>
<dbReference type="CDD" id="cd00099">
    <property type="entry name" value="IgV"/>
    <property type="match status" value="1"/>
</dbReference>
<dbReference type="InterPro" id="IPR036179">
    <property type="entry name" value="Ig-like_dom_sf"/>
</dbReference>
<name>A0A8D0DFR6_SANLU</name>
<dbReference type="GO" id="GO:0009617">
    <property type="term" value="P:response to bacterium"/>
    <property type="evidence" value="ECO:0007669"/>
    <property type="project" value="TreeGrafter"/>
</dbReference>
<feature type="signal peptide" evidence="9">
    <location>
        <begin position="1"/>
        <end position="15"/>
    </location>
</feature>
<proteinExistence type="predicted"/>
<evidence type="ECO:0000256" key="2">
    <source>
        <dbReference type="ARBA" id="ARBA00022475"/>
    </source>
</evidence>
<evidence type="ECO:0000256" key="3">
    <source>
        <dbReference type="ARBA" id="ARBA00022729"/>
    </source>
</evidence>
<evidence type="ECO:0000256" key="8">
    <source>
        <dbReference type="SAM" id="Phobius"/>
    </source>
</evidence>
<evidence type="ECO:0000256" key="7">
    <source>
        <dbReference type="ARBA" id="ARBA00023180"/>
    </source>
</evidence>
<dbReference type="Proteomes" id="UP000694568">
    <property type="component" value="Unplaced"/>
</dbReference>
<dbReference type="GO" id="GO:0005886">
    <property type="term" value="C:plasma membrane"/>
    <property type="evidence" value="ECO:0007669"/>
    <property type="project" value="UniProtKB-SubCell"/>
</dbReference>
<feature type="domain" description="Ig-like" evidence="10">
    <location>
        <begin position="10"/>
        <end position="103"/>
    </location>
</feature>
<dbReference type="SUPFAM" id="SSF48726">
    <property type="entry name" value="Immunoglobulin"/>
    <property type="match status" value="1"/>
</dbReference>
<keyword evidence="6" id="KW-1015">Disulfide bond</keyword>
<keyword evidence="2" id="KW-1003">Cell membrane</keyword>
<reference evidence="11" key="1">
    <citation type="submission" date="2025-08" db="UniProtKB">
        <authorList>
            <consortium name="Ensembl"/>
        </authorList>
    </citation>
    <scope>IDENTIFICATION</scope>
</reference>
<keyword evidence="7" id="KW-0325">Glycoprotein</keyword>
<dbReference type="GO" id="GO:0002376">
    <property type="term" value="P:immune system process"/>
    <property type="evidence" value="ECO:0007669"/>
    <property type="project" value="UniProtKB-KW"/>
</dbReference>
<sequence length="237" mass="26380">ISMLFVSGLISVCVSEFHTVEVQPAEQVTLMCSNFSSFTAHMFWFRLDSRSNISRISSMWSSDSNASLYDGFQSGKFNMTSNTTTLFLNINHVDLSDSGLYFCGFYSDGKPVIVSGTYLKVQGKILFKLKKADSLCVLSTNKYGLISTHKLYLMISLVEVFDGIKSPTSVILGALTVFLVPVLISLIVIIRRLHTGKNVDSDDLNSAALRFLPKTTRNRRPASEREVETQVLYSASR</sequence>
<organism evidence="11 12">
    <name type="scientific">Sander lucioperca</name>
    <name type="common">Pike-perch</name>
    <name type="synonym">Perca lucioperca</name>
    <dbReference type="NCBI Taxonomy" id="283035"/>
    <lineage>
        <taxon>Eukaryota</taxon>
        <taxon>Metazoa</taxon>
        <taxon>Chordata</taxon>
        <taxon>Craniata</taxon>
        <taxon>Vertebrata</taxon>
        <taxon>Euteleostomi</taxon>
        <taxon>Actinopterygii</taxon>
        <taxon>Neopterygii</taxon>
        <taxon>Teleostei</taxon>
        <taxon>Neoteleostei</taxon>
        <taxon>Acanthomorphata</taxon>
        <taxon>Eupercaria</taxon>
        <taxon>Perciformes</taxon>
        <taxon>Percoidei</taxon>
        <taxon>Percidae</taxon>
        <taxon>Luciopercinae</taxon>
        <taxon>Sander</taxon>
    </lineage>
</organism>
<evidence type="ECO:0000313" key="11">
    <source>
        <dbReference type="Ensembl" id="ENSSLUP00000055989.1"/>
    </source>
</evidence>
<protein>
    <recommendedName>
        <fullName evidence="10">Ig-like domain-containing protein</fullName>
    </recommendedName>
</protein>
<accession>A0A8D0DFR6</accession>
<evidence type="ECO:0000256" key="6">
    <source>
        <dbReference type="ARBA" id="ARBA00023157"/>
    </source>
</evidence>
<dbReference type="PROSITE" id="PS50835">
    <property type="entry name" value="IG_LIKE"/>
    <property type="match status" value="1"/>
</dbReference>
<evidence type="ECO:0000256" key="4">
    <source>
        <dbReference type="ARBA" id="ARBA00022859"/>
    </source>
</evidence>
<keyword evidence="4" id="KW-0391">Immunity</keyword>
<comment type="subcellular location">
    <subcellularLocation>
        <location evidence="1">Cell membrane</location>
    </subcellularLocation>
</comment>
<keyword evidence="8" id="KW-1133">Transmembrane helix</keyword>
<dbReference type="InterPro" id="IPR013783">
    <property type="entry name" value="Ig-like_fold"/>
</dbReference>
<dbReference type="Ensembl" id="ENSSLUT00000057625.1">
    <property type="protein sequence ID" value="ENSSLUP00000055989.1"/>
    <property type="gene ID" value="ENSSLUG00000024171.1"/>
</dbReference>